<sequence length="277" mass="29746">MVGLGSTLIACRQNPDSPSEEPRNEIASEPLLPTEAEMGTLELWANGEAFIREGFVSKDGWALSFNQVYVTLADITAYQTDPPFEPESDGELQVQTQVGLPGPITVNLVSTPEERALLGSLTAPAGHYNALSWRMVPAVFGPATGYSLWIQGSAQGDPGETIDFVLKFPQELAFTCGEYVGEERKGFVTPDQTADLEATFHFDHLFGDGELPPEDSLNQSALGFAPLAALAVQGSLEMDWASLQEKLSPAEADSVVEILRGLGHVGEGHCRETAARP</sequence>
<dbReference type="EMBL" id="JAFIRA010000001">
    <property type="protein sequence ID" value="MCJ2541412.1"/>
    <property type="molecule type" value="Genomic_DNA"/>
</dbReference>
<organism evidence="2 3">
    <name type="scientific">Thermostichus vulcanus str. 'Rupite'</name>
    <dbReference type="NCBI Taxonomy" id="2813851"/>
    <lineage>
        <taxon>Bacteria</taxon>
        <taxon>Bacillati</taxon>
        <taxon>Cyanobacteriota</taxon>
        <taxon>Cyanophyceae</taxon>
        <taxon>Thermostichales</taxon>
        <taxon>Thermostichaceae</taxon>
        <taxon>Thermostichus</taxon>
    </lineage>
</organism>
<dbReference type="Proteomes" id="UP000830835">
    <property type="component" value="Unassembled WGS sequence"/>
</dbReference>
<gene>
    <name evidence="2" type="ORF">JX360_00585</name>
</gene>
<evidence type="ECO:0000313" key="2">
    <source>
        <dbReference type="EMBL" id="MCJ2541412.1"/>
    </source>
</evidence>
<evidence type="ECO:0000313" key="3">
    <source>
        <dbReference type="Proteomes" id="UP000830835"/>
    </source>
</evidence>
<name>A0ABT0C6J8_THEVL</name>
<comment type="caution">
    <text evidence="2">The sequence shown here is derived from an EMBL/GenBank/DDBJ whole genome shotgun (WGS) entry which is preliminary data.</text>
</comment>
<reference evidence="2" key="1">
    <citation type="submission" date="2021-02" db="EMBL/GenBank/DDBJ databases">
        <title>The CRISPR/cas machinery reduction and long-range gene transfer in the hot spring cyanobacterium Synechococcus.</title>
        <authorList>
            <person name="Dvorak P."/>
            <person name="Jahodarova E."/>
            <person name="Hasler P."/>
            <person name="Poulickova A."/>
        </authorList>
    </citation>
    <scope>NUCLEOTIDE SEQUENCE</scope>
    <source>
        <strain evidence="2">Rupite</strain>
    </source>
</reference>
<keyword evidence="3" id="KW-1185">Reference proteome</keyword>
<proteinExistence type="predicted"/>
<evidence type="ECO:0000256" key="1">
    <source>
        <dbReference type="SAM" id="MobiDB-lite"/>
    </source>
</evidence>
<accession>A0ABT0C6J8</accession>
<protein>
    <submittedName>
        <fullName evidence="2">DUF4382 domain-containing protein</fullName>
    </submittedName>
</protein>
<feature type="region of interest" description="Disordered" evidence="1">
    <location>
        <begin position="1"/>
        <end position="28"/>
    </location>
</feature>